<accession>A0A0K0G1Z1</accession>
<feature type="region of interest" description="Disordered" evidence="1">
    <location>
        <begin position="27"/>
        <end position="87"/>
    </location>
</feature>
<feature type="compositionally biased region" description="Polar residues" evidence="1">
    <location>
        <begin position="59"/>
        <end position="69"/>
    </location>
</feature>
<feature type="chain" id="PRO_5005330448" evidence="2">
    <location>
        <begin position="21"/>
        <end position="87"/>
    </location>
</feature>
<evidence type="ECO:0000313" key="4">
    <source>
        <dbReference type="WBParaSite" id="SVE_1873400.1"/>
    </source>
</evidence>
<evidence type="ECO:0000256" key="1">
    <source>
        <dbReference type="SAM" id="MobiDB-lite"/>
    </source>
</evidence>
<feature type="compositionally biased region" description="Basic and acidic residues" evidence="1">
    <location>
        <begin position="27"/>
        <end position="40"/>
    </location>
</feature>
<name>A0A0K0G1Z1_STRVS</name>
<protein>
    <submittedName>
        <fullName evidence="4">Secreted protein</fullName>
    </submittedName>
</protein>
<evidence type="ECO:0000256" key="2">
    <source>
        <dbReference type="SAM" id="SignalP"/>
    </source>
</evidence>
<dbReference type="AlphaFoldDB" id="A0A0K0G1Z1"/>
<reference evidence="3" key="1">
    <citation type="submission" date="2014-07" db="EMBL/GenBank/DDBJ databases">
        <authorList>
            <person name="Martin A.A"/>
            <person name="De Silva N."/>
        </authorList>
    </citation>
    <scope>NUCLEOTIDE SEQUENCE</scope>
</reference>
<feature type="compositionally biased region" description="Basic residues" evidence="1">
    <location>
        <begin position="49"/>
        <end position="58"/>
    </location>
</feature>
<keyword evidence="3" id="KW-1185">Reference proteome</keyword>
<organism evidence="3 4">
    <name type="scientific">Strongyloides venezuelensis</name>
    <name type="common">Threadworm</name>
    <dbReference type="NCBI Taxonomy" id="75913"/>
    <lineage>
        <taxon>Eukaryota</taxon>
        <taxon>Metazoa</taxon>
        <taxon>Ecdysozoa</taxon>
        <taxon>Nematoda</taxon>
        <taxon>Chromadorea</taxon>
        <taxon>Rhabditida</taxon>
        <taxon>Tylenchina</taxon>
        <taxon>Panagrolaimomorpha</taxon>
        <taxon>Strongyloidoidea</taxon>
        <taxon>Strongyloididae</taxon>
        <taxon>Strongyloides</taxon>
    </lineage>
</organism>
<evidence type="ECO:0000313" key="3">
    <source>
        <dbReference type="Proteomes" id="UP000035680"/>
    </source>
</evidence>
<keyword evidence="2" id="KW-0732">Signal</keyword>
<dbReference type="Proteomes" id="UP000035680">
    <property type="component" value="Unassembled WGS sequence"/>
</dbReference>
<feature type="signal peptide" evidence="2">
    <location>
        <begin position="1"/>
        <end position="20"/>
    </location>
</feature>
<reference evidence="4" key="2">
    <citation type="submission" date="2015-08" db="UniProtKB">
        <authorList>
            <consortium name="WormBaseParasite"/>
        </authorList>
    </citation>
    <scope>IDENTIFICATION</scope>
</reference>
<proteinExistence type="predicted"/>
<dbReference type="WBParaSite" id="SVE_1873400.1">
    <property type="protein sequence ID" value="SVE_1873400.1"/>
    <property type="gene ID" value="SVE_1873400"/>
</dbReference>
<sequence>MNFLLVIVLCIDLIVHIAVDQSLNSKHINDSSRSSIDKISSRTSLGKHSNSHVKKGSCRSRSNSNSLIKTSVKRDRTPAPRKVQGIL</sequence>